<reference evidence="2" key="2">
    <citation type="submission" date="2023-06" db="EMBL/GenBank/DDBJ databases">
        <authorList>
            <consortium name="Lawrence Berkeley National Laboratory"/>
            <person name="Mondo S.J."/>
            <person name="Hensen N."/>
            <person name="Bonometti L."/>
            <person name="Westerberg I."/>
            <person name="Brannstrom I.O."/>
            <person name="Guillou S."/>
            <person name="Cros-Aarteil S."/>
            <person name="Calhoun S."/>
            <person name="Haridas S."/>
            <person name="Kuo A."/>
            <person name="Pangilinan J."/>
            <person name="Riley R."/>
            <person name="Labutti K."/>
            <person name="Andreopoulos B."/>
            <person name="Lipzen A."/>
            <person name="Chen C."/>
            <person name="Yanf M."/>
            <person name="Daum C."/>
            <person name="Ng V."/>
            <person name="Clum A."/>
            <person name="Steindorff A."/>
            <person name="Ohm R."/>
            <person name="Martin F."/>
            <person name="Silar P."/>
            <person name="Natvig D."/>
            <person name="Lalanne C."/>
            <person name="Gautier V."/>
            <person name="Ament-Velasquez S.L."/>
            <person name="Kruys A."/>
            <person name="Hutchinson M.I."/>
            <person name="Powell A.J."/>
            <person name="Barry K."/>
            <person name="Miller A.N."/>
            <person name="Grigoriev I.V."/>
            <person name="Debuchy R."/>
            <person name="Gladieux P."/>
            <person name="Thoren M.H."/>
            <person name="Johannesson H."/>
        </authorList>
    </citation>
    <scope>NUCLEOTIDE SEQUENCE</scope>
    <source>
        <strain evidence="2">PSN324</strain>
    </source>
</reference>
<name>A0AAV9HSC9_9PEZI</name>
<accession>A0AAV9HSC9</accession>
<sequence length="631" mass="69652">MDVQTGPWKDHSRTGWDASMITVDVRKGALLISGLTIFITLVSGRFWAIVAFAVHQWRAADDERDGIHHQHQLVYRNSSSHLDTLWQILRISWAWRRRARLNLARTIIFLLPPVLCFAAFTAAGLFSTKVTTPLYLATRVRVAPRNCGYLNWGSRENFGADGNLSEAGSRVYGKWYAQKIMSARSYARSCYANETVSSQACSVLPVQQFLYSTSDAAPCPFAQKRCISGRDASFKMVTQWLDSHEHFGINSPKSERVSIRRSATCSVLNVDDLTRVIEGSPASMYQYMLGSTGTNPPNTPTYQILDWTQNANFPSFTSVAFEANVVPGWLPIADLNRTDADVTLLALNQNSMIHPSPVDDPFFAAHRRQGPVPGILNGGNFYTADNITAFMGCAEQFELRNNANNVSTALSSYIAVANQRNNIGLTETQSEISLRLLSPVYQSLIGRGMYTGQGDVLRASQSAWLTVMSAALPADQWQVELRGWFEHALAMHQLEAMSFASKDVDGLSPYGQVVQYNKSSITNKLCGAQIMRNTGGYQSFSALGLGLIGAVGVLIAVVSWVLESAVAAVRAKRGRGEDYYKSVAWRMDSMFDQQRLAFGAGIRDTGDVEWDKIGSGVPVTKRGEVFRRAPA</sequence>
<feature type="transmembrane region" description="Helical" evidence="1">
    <location>
        <begin position="29"/>
        <end position="54"/>
    </location>
</feature>
<keyword evidence="3" id="KW-1185">Reference proteome</keyword>
<evidence type="ECO:0000313" key="2">
    <source>
        <dbReference type="EMBL" id="KAK4463684.1"/>
    </source>
</evidence>
<dbReference type="Proteomes" id="UP001321749">
    <property type="component" value="Unassembled WGS sequence"/>
</dbReference>
<evidence type="ECO:0000256" key="1">
    <source>
        <dbReference type="SAM" id="Phobius"/>
    </source>
</evidence>
<keyword evidence="1" id="KW-1133">Transmembrane helix</keyword>
<keyword evidence="1" id="KW-0812">Transmembrane</keyword>
<gene>
    <name evidence="2" type="ORF">QBC42DRAFT_323869</name>
</gene>
<evidence type="ECO:0000313" key="3">
    <source>
        <dbReference type="Proteomes" id="UP001321749"/>
    </source>
</evidence>
<keyword evidence="1" id="KW-0472">Membrane</keyword>
<feature type="transmembrane region" description="Helical" evidence="1">
    <location>
        <begin position="106"/>
        <end position="126"/>
    </location>
</feature>
<proteinExistence type="predicted"/>
<dbReference type="EMBL" id="MU864957">
    <property type="protein sequence ID" value="KAK4463684.1"/>
    <property type="molecule type" value="Genomic_DNA"/>
</dbReference>
<feature type="transmembrane region" description="Helical" evidence="1">
    <location>
        <begin position="540"/>
        <end position="562"/>
    </location>
</feature>
<protein>
    <submittedName>
        <fullName evidence="2">Uncharacterized protein</fullName>
    </submittedName>
</protein>
<comment type="caution">
    <text evidence="2">The sequence shown here is derived from an EMBL/GenBank/DDBJ whole genome shotgun (WGS) entry which is preliminary data.</text>
</comment>
<reference evidence="2" key="1">
    <citation type="journal article" date="2023" name="Mol. Phylogenet. Evol.">
        <title>Genome-scale phylogeny and comparative genomics of the fungal order Sordariales.</title>
        <authorList>
            <person name="Hensen N."/>
            <person name="Bonometti L."/>
            <person name="Westerberg I."/>
            <person name="Brannstrom I.O."/>
            <person name="Guillou S."/>
            <person name="Cros-Aarteil S."/>
            <person name="Calhoun S."/>
            <person name="Haridas S."/>
            <person name="Kuo A."/>
            <person name="Mondo S."/>
            <person name="Pangilinan J."/>
            <person name="Riley R."/>
            <person name="LaButti K."/>
            <person name="Andreopoulos B."/>
            <person name="Lipzen A."/>
            <person name="Chen C."/>
            <person name="Yan M."/>
            <person name="Daum C."/>
            <person name="Ng V."/>
            <person name="Clum A."/>
            <person name="Steindorff A."/>
            <person name="Ohm R.A."/>
            <person name="Martin F."/>
            <person name="Silar P."/>
            <person name="Natvig D.O."/>
            <person name="Lalanne C."/>
            <person name="Gautier V."/>
            <person name="Ament-Velasquez S.L."/>
            <person name="Kruys A."/>
            <person name="Hutchinson M.I."/>
            <person name="Powell A.J."/>
            <person name="Barry K."/>
            <person name="Miller A.N."/>
            <person name="Grigoriev I.V."/>
            <person name="Debuchy R."/>
            <person name="Gladieux P."/>
            <person name="Hiltunen Thoren M."/>
            <person name="Johannesson H."/>
        </authorList>
    </citation>
    <scope>NUCLEOTIDE SEQUENCE</scope>
    <source>
        <strain evidence="2">PSN324</strain>
    </source>
</reference>
<organism evidence="2 3">
    <name type="scientific">Cladorrhinum samala</name>
    <dbReference type="NCBI Taxonomy" id="585594"/>
    <lineage>
        <taxon>Eukaryota</taxon>
        <taxon>Fungi</taxon>
        <taxon>Dikarya</taxon>
        <taxon>Ascomycota</taxon>
        <taxon>Pezizomycotina</taxon>
        <taxon>Sordariomycetes</taxon>
        <taxon>Sordariomycetidae</taxon>
        <taxon>Sordariales</taxon>
        <taxon>Podosporaceae</taxon>
        <taxon>Cladorrhinum</taxon>
    </lineage>
</organism>
<dbReference type="AlphaFoldDB" id="A0AAV9HSC9"/>